<organism evidence="1 2">
    <name type="scientific">Panagrolaimus sp. ES5</name>
    <dbReference type="NCBI Taxonomy" id="591445"/>
    <lineage>
        <taxon>Eukaryota</taxon>
        <taxon>Metazoa</taxon>
        <taxon>Ecdysozoa</taxon>
        <taxon>Nematoda</taxon>
        <taxon>Chromadorea</taxon>
        <taxon>Rhabditida</taxon>
        <taxon>Tylenchina</taxon>
        <taxon>Panagrolaimomorpha</taxon>
        <taxon>Panagrolaimoidea</taxon>
        <taxon>Panagrolaimidae</taxon>
        <taxon>Panagrolaimus</taxon>
    </lineage>
</organism>
<proteinExistence type="predicted"/>
<evidence type="ECO:0000313" key="2">
    <source>
        <dbReference type="WBParaSite" id="ES5_v2.g14951.t1"/>
    </source>
</evidence>
<protein>
    <submittedName>
        <fullName evidence="2">Uncharacterized protein</fullName>
    </submittedName>
</protein>
<accession>A0AC34FCM5</accession>
<dbReference type="Proteomes" id="UP000887579">
    <property type="component" value="Unplaced"/>
</dbReference>
<sequence>MIEFTVCNFVQRQAMNQLTNDPGAVKRRKSCVTAKETSESTGTNIGSRAKNLIDRAMGRAGEHRHLIETSVDEYGTPETTDRRNPPEKQSYDNDGLEVTVATPPRRKSKVIVENGKVAVPAKSFNNSVKSVHDDRWREREAERLANWARVSVEINEPPSTIGQGSLWNRLKTQTIQGESENVQKVHDSNPKSKLSGLGTKWTTAIKQMQQNK</sequence>
<name>A0AC34FCM5_9BILA</name>
<reference evidence="2" key="1">
    <citation type="submission" date="2022-11" db="UniProtKB">
        <authorList>
            <consortium name="WormBaseParasite"/>
        </authorList>
    </citation>
    <scope>IDENTIFICATION</scope>
</reference>
<dbReference type="WBParaSite" id="ES5_v2.g14951.t1">
    <property type="protein sequence ID" value="ES5_v2.g14951.t1"/>
    <property type="gene ID" value="ES5_v2.g14951"/>
</dbReference>
<evidence type="ECO:0000313" key="1">
    <source>
        <dbReference type="Proteomes" id="UP000887579"/>
    </source>
</evidence>